<organism evidence="3 4">
    <name type="scientific">Candidatus Aeolococcus gillhamiae</name>
    <dbReference type="NCBI Taxonomy" id="3127015"/>
    <lineage>
        <taxon>Bacteria</taxon>
        <taxon>Bacillati</taxon>
        <taxon>Candidatus Dormiibacterota</taxon>
        <taxon>Candidatus Dormibacteria</taxon>
        <taxon>Candidatus Aeolococcales</taxon>
        <taxon>Candidatus Aeolococcaceae</taxon>
        <taxon>Candidatus Aeolococcus</taxon>
    </lineage>
</organism>
<comment type="caution">
    <text evidence="3">The sequence shown here is derived from an EMBL/GenBank/DDBJ whole genome shotgun (WGS) entry which is preliminary data.</text>
</comment>
<keyword evidence="2" id="KW-0472">Membrane</keyword>
<dbReference type="EMBL" id="JAEKNS010000047">
    <property type="protein sequence ID" value="MBJ7594002.1"/>
    <property type="molecule type" value="Genomic_DNA"/>
</dbReference>
<accession>A0A934JYQ0</accession>
<evidence type="ECO:0000313" key="4">
    <source>
        <dbReference type="Proteomes" id="UP000606991"/>
    </source>
</evidence>
<evidence type="ECO:0000256" key="2">
    <source>
        <dbReference type="SAM" id="Phobius"/>
    </source>
</evidence>
<feature type="transmembrane region" description="Helical" evidence="2">
    <location>
        <begin position="6"/>
        <end position="27"/>
    </location>
</feature>
<dbReference type="RefSeq" id="WP_337309833.1">
    <property type="nucleotide sequence ID" value="NZ_JAEKNS010000047.1"/>
</dbReference>
<reference evidence="3 4" key="1">
    <citation type="submission" date="2020-10" db="EMBL/GenBank/DDBJ databases">
        <title>Ca. Dormibacterota MAGs.</title>
        <authorList>
            <person name="Montgomery K."/>
        </authorList>
    </citation>
    <scope>NUCLEOTIDE SEQUENCE [LARGE SCALE GENOMIC DNA]</scope>
    <source>
        <strain evidence="3">SC8812_S17_18</strain>
    </source>
</reference>
<proteinExistence type="predicted"/>
<evidence type="ECO:0000313" key="3">
    <source>
        <dbReference type="EMBL" id="MBJ7594002.1"/>
    </source>
</evidence>
<feature type="region of interest" description="Disordered" evidence="1">
    <location>
        <begin position="40"/>
        <end position="105"/>
    </location>
</feature>
<keyword evidence="2" id="KW-1133">Transmembrane helix</keyword>
<protein>
    <submittedName>
        <fullName evidence="3">Uncharacterized protein</fullName>
    </submittedName>
</protein>
<name>A0A934JYQ0_9BACT</name>
<dbReference type="Proteomes" id="UP000606991">
    <property type="component" value="Unassembled WGS sequence"/>
</dbReference>
<keyword evidence="2" id="KW-0812">Transmembrane</keyword>
<feature type="compositionally biased region" description="Low complexity" evidence="1">
    <location>
        <begin position="51"/>
        <end position="65"/>
    </location>
</feature>
<feature type="compositionally biased region" description="Polar residues" evidence="1">
    <location>
        <begin position="66"/>
        <end position="80"/>
    </location>
</feature>
<sequence>MTTGWLIVNIVLIGVVAAIVTIPALLIPNILHRQTLLENREAKPERRETQPQRAQRSPAQRQDASTRQTASTHGRSTGQPRQVARPPRNPSEAAPGVTPTDIRLARPRCAPYGAARGARARHARPQRACAPRTPVARVRMHSFHAQHTRACQATTQQLPKHGQRADNTPYHQRASTRIPLEVGAPFGYDEQHVGDR</sequence>
<dbReference type="AlphaFoldDB" id="A0A934JYQ0"/>
<evidence type="ECO:0000256" key="1">
    <source>
        <dbReference type="SAM" id="MobiDB-lite"/>
    </source>
</evidence>
<gene>
    <name evidence="3" type="ORF">JF886_03930</name>
</gene>
<feature type="compositionally biased region" description="Basic and acidic residues" evidence="1">
    <location>
        <begin position="40"/>
        <end position="50"/>
    </location>
</feature>